<keyword evidence="2" id="KW-1185">Reference proteome</keyword>
<name>A0A0G3H3P1_9CORY</name>
<sequence>MAKVGEVSVEKLFDAAATLGYEAYETWPVGMCITFDRISLDVVLHEDAGLLEFRAEWPGRVRDAGKVAEVLRQRIWRGLVFREDSGAKRLEVSLMTDVRMGLSAEQLKGWLVFVHNDLCVLFHDLGTQCGMHQTAPQPLKREVAVTLPAVIPERLYALLAHDGGKLQVTDTTYYHELEVGDRRYGTISLDGEELQLEFRDEGGLFSSTYLPQDVGEKIDELNRKTHVGVVEEYWGEISARTVFYCGAGASDEQLESWCAETMPKLEELVEHGACKHNS</sequence>
<proteinExistence type="predicted"/>
<protein>
    <recommendedName>
        <fullName evidence="3">Bacterial sensory transduction regulator</fullName>
    </recommendedName>
</protein>
<dbReference type="EMBL" id="CP011542">
    <property type="protein sequence ID" value="AKK05702.1"/>
    <property type="molecule type" value="Genomic_DNA"/>
</dbReference>
<dbReference type="STRING" id="571915.CMUST_06840"/>
<gene>
    <name evidence="1" type="ORF">CMUST_06840</name>
</gene>
<reference evidence="2" key="2">
    <citation type="submission" date="2015-05" db="EMBL/GenBank/DDBJ databases">
        <title>Complete genome sequence of Corynebacterium mustelae DSM 45274, isolated from various tissues of a male ferret with lethal sepsis.</title>
        <authorList>
            <person name="Ruckert C."/>
            <person name="Albersmeier A."/>
            <person name="Winkler A."/>
            <person name="Tauch A."/>
        </authorList>
    </citation>
    <scope>NUCLEOTIDE SEQUENCE [LARGE SCALE GENOMIC DNA]</scope>
    <source>
        <strain evidence="2">DSM 45274</strain>
    </source>
</reference>
<dbReference type="AlphaFoldDB" id="A0A0G3H3P1"/>
<evidence type="ECO:0000313" key="1">
    <source>
        <dbReference type="EMBL" id="AKK05702.1"/>
    </source>
</evidence>
<dbReference type="KEGG" id="cmv:CMUST_06840"/>
<dbReference type="PATRIC" id="fig|571915.4.peg.1455"/>
<evidence type="ECO:0000313" key="2">
    <source>
        <dbReference type="Proteomes" id="UP000035199"/>
    </source>
</evidence>
<reference evidence="1 2" key="1">
    <citation type="journal article" date="2015" name="Genome Announc.">
        <title>Complete Genome Sequence of the Type Strain Corynebacterium mustelae DSM 45274, Isolated from Various Tissues of a Male Ferret with Lethal Sepsis.</title>
        <authorList>
            <person name="Ruckert C."/>
            <person name="Eimer J."/>
            <person name="Winkler A."/>
            <person name="Tauch A."/>
        </authorList>
    </citation>
    <scope>NUCLEOTIDE SEQUENCE [LARGE SCALE GENOMIC DNA]</scope>
    <source>
        <strain evidence="1 2">DSM 45274</strain>
    </source>
</reference>
<dbReference type="Proteomes" id="UP000035199">
    <property type="component" value="Chromosome"/>
</dbReference>
<dbReference type="RefSeq" id="WP_047261865.1">
    <property type="nucleotide sequence ID" value="NZ_CP011542.1"/>
</dbReference>
<evidence type="ECO:0008006" key="3">
    <source>
        <dbReference type="Google" id="ProtNLM"/>
    </source>
</evidence>
<accession>A0A0G3H3P1</accession>
<dbReference type="OrthoDB" id="2371262at2"/>
<organism evidence="1 2">
    <name type="scientific">Corynebacterium mustelae</name>
    <dbReference type="NCBI Taxonomy" id="571915"/>
    <lineage>
        <taxon>Bacteria</taxon>
        <taxon>Bacillati</taxon>
        <taxon>Actinomycetota</taxon>
        <taxon>Actinomycetes</taxon>
        <taxon>Mycobacteriales</taxon>
        <taxon>Corynebacteriaceae</taxon>
        <taxon>Corynebacterium</taxon>
    </lineage>
</organism>